<keyword evidence="8 10" id="KW-0503">Monooxygenase</keyword>
<accession>M5BYL9</accession>
<keyword evidence="5 9" id="KW-0479">Metal-binding</keyword>
<dbReference type="HOGENOM" id="CLU_001570_5_11_1"/>
<dbReference type="InterPro" id="IPR050121">
    <property type="entry name" value="Cytochrome_P450_monoxygenase"/>
</dbReference>
<dbReference type="GO" id="GO:0005506">
    <property type="term" value="F:iron ion binding"/>
    <property type="evidence" value="ECO:0007669"/>
    <property type="project" value="InterPro"/>
</dbReference>
<evidence type="ECO:0000256" key="5">
    <source>
        <dbReference type="ARBA" id="ARBA00022723"/>
    </source>
</evidence>
<keyword evidence="6 10" id="KW-0560">Oxidoreductase</keyword>
<dbReference type="PANTHER" id="PTHR24305">
    <property type="entry name" value="CYTOCHROME P450"/>
    <property type="match status" value="1"/>
</dbReference>
<dbReference type="AlphaFoldDB" id="M5BYL9"/>
<evidence type="ECO:0000256" key="7">
    <source>
        <dbReference type="ARBA" id="ARBA00023004"/>
    </source>
</evidence>
<evidence type="ECO:0000313" key="11">
    <source>
        <dbReference type="EMBL" id="CCO32291.1"/>
    </source>
</evidence>
<dbReference type="GO" id="GO:0020037">
    <property type="term" value="F:heme binding"/>
    <property type="evidence" value="ECO:0007669"/>
    <property type="project" value="InterPro"/>
</dbReference>
<evidence type="ECO:0000256" key="2">
    <source>
        <dbReference type="ARBA" id="ARBA00005179"/>
    </source>
</evidence>
<dbReference type="PROSITE" id="PS00086">
    <property type="entry name" value="CYTOCHROME_P450"/>
    <property type="match status" value="1"/>
</dbReference>
<comment type="cofactor">
    <cofactor evidence="1 9">
        <name>heme</name>
        <dbReference type="ChEBI" id="CHEBI:30413"/>
    </cofactor>
</comment>
<dbReference type="PANTHER" id="PTHR24305:SF166">
    <property type="entry name" value="CYTOCHROME P450 12A4, MITOCHONDRIAL-RELATED"/>
    <property type="match status" value="1"/>
</dbReference>
<evidence type="ECO:0000256" key="9">
    <source>
        <dbReference type="PIRSR" id="PIRSR602403-1"/>
    </source>
</evidence>
<evidence type="ECO:0000256" key="6">
    <source>
        <dbReference type="ARBA" id="ARBA00023002"/>
    </source>
</evidence>
<organism evidence="11 12">
    <name type="scientific">Thanatephorus cucumeris (strain AG1-IB / isolate 7/3/14)</name>
    <name type="common">Lettuce bottom rot fungus</name>
    <name type="synonym">Rhizoctonia solani</name>
    <dbReference type="NCBI Taxonomy" id="1108050"/>
    <lineage>
        <taxon>Eukaryota</taxon>
        <taxon>Fungi</taxon>
        <taxon>Dikarya</taxon>
        <taxon>Basidiomycota</taxon>
        <taxon>Agaricomycotina</taxon>
        <taxon>Agaricomycetes</taxon>
        <taxon>Cantharellales</taxon>
        <taxon>Ceratobasidiaceae</taxon>
        <taxon>Rhizoctonia</taxon>
        <taxon>Rhizoctonia solani AG-1</taxon>
    </lineage>
</organism>
<sequence length="555" mass="62344">MSHASSLFSSNQAHLLDRVIALVQTHPLEYCTALMCILLGGYTLRHLFMPSNYANIDGPRNNSILSGHLKSLFSLDVVPFHDMLQDKYGSVAKVNGMLGKENLYVSDPRFMHEVLVKGVDTNFRHPQFTYDFLQMSFGPGILATTDSAHKAQRKIGVFETIAQRMTKSIARDVEEAAGRDIDMLYWCSATALELIGEAGLGHTFGILEGKETPYSIAIKNYFPAMARVSPLRALFPLFYNLRPVALQRKLAEWTPISYVRALKEIIDVQDDQARAILADKKAALKETPLEDGEMSHDIMSVLLKTNMELEQKDRLPEEEILAQINTLIFAGHETTSHASNSGTLARVLDIISQNQTIQHRLREEILQAPESLSYDELQGLPYLDAVCRETLRLYPPFIVLEREAIKDCTLPLKYPARGKNGEEIREVMVKKGTICYMGVREANRSKETWGLDADEFLPERWLEKLPNSVAESKTSGVYSFTMTFSAGPRSCIGFKFSLLELKMILSALVRSFKFEPGATRVDWLQAMPITPYPGGTKEPFEEGKHPSMSLKVSIV</sequence>
<evidence type="ECO:0000256" key="10">
    <source>
        <dbReference type="RuleBase" id="RU000461"/>
    </source>
</evidence>
<dbReference type="EMBL" id="CAOJ01009612">
    <property type="protein sequence ID" value="CCO32291.1"/>
    <property type="molecule type" value="Genomic_DNA"/>
</dbReference>
<dbReference type="InterPro" id="IPR001128">
    <property type="entry name" value="Cyt_P450"/>
</dbReference>
<evidence type="ECO:0000256" key="1">
    <source>
        <dbReference type="ARBA" id="ARBA00001971"/>
    </source>
</evidence>
<evidence type="ECO:0000256" key="4">
    <source>
        <dbReference type="ARBA" id="ARBA00022617"/>
    </source>
</evidence>
<dbReference type="GO" id="GO:0016705">
    <property type="term" value="F:oxidoreductase activity, acting on paired donors, with incorporation or reduction of molecular oxygen"/>
    <property type="evidence" value="ECO:0007669"/>
    <property type="project" value="InterPro"/>
</dbReference>
<dbReference type="Gene3D" id="1.10.630.10">
    <property type="entry name" value="Cytochrome P450"/>
    <property type="match status" value="1"/>
</dbReference>
<dbReference type="Pfam" id="PF00067">
    <property type="entry name" value="p450"/>
    <property type="match status" value="1"/>
</dbReference>
<dbReference type="GO" id="GO:0004497">
    <property type="term" value="F:monooxygenase activity"/>
    <property type="evidence" value="ECO:0007669"/>
    <property type="project" value="UniProtKB-KW"/>
</dbReference>
<comment type="caution">
    <text evidence="11">The sequence shown here is derived from an EMBL/GenBank/DDBJ whole genome shotgun (WGS) entry which is preliminary data.</text>
</comment>
<protein>
    <submittedName>
        <fullName evidence="11">Cytochrome P450 4d8</fullName>
        <ecNumber evidence="11">1.14.-.-</ecNumber>
    </submittedName>
</protein>
<dbReference type="InterPro" id="IPR002403">
    <property type="entry name" value="Cyt_P450_E_grp-IV"/>
</dbReference>
<dbReference type="PRINTS" id="PR00385">
    <property type="entry name" value="P450"/>
</dbReference>
<gene>
    <name evidence="11" type="ORF">BN14_06347</name>
</gene>
<evidence type="ECO:0000256" key="3">
    <source>
        <dbReference type="ARBA" id="ARBA00010617"/>
    </source>
</evidence>
<comment type="pathway">
    <text evidence="2">Secondary metabolite biosynthesis.</text>
</comment>
<name>M5BYL9_THACB</name>
<reference evidence="11 12" key="1">
    <citation type="journal article" date="2013" name="J. Biotechnol.">
        <title>Establishment and interpretation of the genome sequence of the phytopathogenic fungus Rhizoctonia solani AG1-IB isolate 7/3/14.</title>
        <authorList>
            <person name="Wibberg D.W."/>
            <person name="Jelonek L.J."/>
            <person name="Rupp O.R."/>
            <person name="Hennig M.H."/>
            <person name="Eikmeyer F.E."/>
            <person name="Goesmann A.G."/>
            <person name="Hartmann A.H."/>
            <person name="Borriss R.B."/>
            <person name="Grosch R.G."/>
            <person name="Puehler A.P."/>
            <person name="Schlueter A.S."/>
        </authorList>
    </citation>
    <scope>NUCLEOTIDE SEQUENCE [LARGE SCALE GENOMIC DNA]</scope>
    <source>
        <strain evidence="12">AG1-IB / isolate 7/3/14</strain>
    </source>
</reference>
<dbReference type="SUPFAM" id="SSF48264">
    <property type="entry name" value="Cytochrome P450"/>
    <property type="match status" value="1"/>
</dbReference>
<dbReference type="InterPro" id="IPR036396">
    <property type="entry name" value="Cyt_P450_sf"/>
</dbReference>
<dbReference type="Proteomes" id="UP000012065">
    <property type="component" value="Unassembled WGS sequence"/>
</dbReference>
<evidence type="ECO:0000313" key="12">
    <source>
        <dbReference type="Proteomes" id="UP000012065"/>
    </source>
</evidence>
<keyword evidence="4 9" id="KW-0349">Heme</keyword>
<dbReference type="InterPro" id="IPR017972">
    <property type="entry name" value="Cyt_P450_CS"/>
</dbReference>
<dbReference type="PRINTS" id="PR00465">
    <property type="entry name" value="EP450IV"/>
</dbReference>
<dbReference type="EC" id="1.14.-.-" evidence="11"/>
<feature type="binding site" description="axial binding residue" evidence="9">
    <location>
        <position position="491"/>
    </location>
    <ligand>
        <name>heme</name>
        <dbReference type="ChEBI" id="CHEBI:30413"/>
    </ligand>
    <ligandPart>
        <name>Fe</name>
        <dbReference type="ChEBI" id="CHEBI:18248"/>
    </ligandPart>
</feature>
<evidence type="ECO:0000256" key="8">
    <source>
        <dbReference type="ARBA" id="ARBA00023033"/>
    </source>
</evidence>
<proteinExistence type="inferred from homology"/>
<comment type="similarity">
    <text evidence="3 10">Belongs to the cytochrome P450 family.</text>
</comment>
<keyword evidence="7 9" id="KW-0408">Iron</keyword>